<dbReference type="InterPro" id="IPR007252">
    <property type="entry name" value="Nup84/Nup107"/>
</dbReference>
<dbReference type="GO" id="GO:0006406">
    <property type="term" value="P:mRNA export from nucleus"/>
    <property type="evidence" value="ECO:0007669"/>
    <property type="project" value="TreeGrafter"/>
</dbReference>
<dbReference type="GO" id="GO:0031080">
    <property type="term" value="C:nuclear pore outer ring"/>
    <property type="evidence" value="ECO:0007669"/>
    <property type="project" value="TreeGrafter"/>
</dbReference>
<evidence type="ECO:0000256" key="9">
    <source>
        <dbReference type="SAM" id="MobiDB-lite"/>
    </source>
</evidence>
<keyword evidence="4" id="KW-0653">Protein transport</keyword>
<keyword evidence="2 8" id="KW-0813">Transport</keyword>
<protein>
    <recommendedName>
        <fullName evidence="8">Nuclear pore complex protein</fullName>
    </recommendedName>
</protein>
<dbReference type="PANTHER" id="PTHR13003">
    <property type="entry name" value="NUP107-RELATED"/>
    <property type="match status" value="1"/>
</dbReference>
<evidence type="ECO:0000256" key="1">
    <source>
        <dbReference type="ARBA" id="ARBA00009510"/>
    </source>
</evidence>
<dbReference type="PANTHER" id="PTHR13003:SF2">
    <property type="entry name" value="NUCLEAR PORE COMPLEX PROTEIN NUP107"/>
    <property type="match status" value="1"/>
</dbReference>
<dbReference type="GO" id="GO:0006606">
    <property type="term" value="P:protein import into nucleus"/>
    <property type="evidence" value="ECO:0007669"/>
    <property type="project" value="TreeGrafter"/>
</dbReference>
<sequence length="1104" mass="122471">LTADAPALRFKQIYLHLLSPVFKAQRLCKLRGEFWRAAAMDGWRTFHCPTFTNNEKENENRNNGVTEEQMVEGNPNRILSKMVSWWNAENPKINPHERAIYAALSGNLSALLQALKSECWDDVLWAHCCAMVESRVDAGIRSLLNCGPRTDTMSVLGEPHPVWGSEAGLGLPDSAWSYGSWSLLECFTKTETVLGWSPTEFLHRVSTSSIDGDCQTSFVQPTTKVSAMADFLGRSSTPVLESSQSSRPSDPLLLKAFFYATCRGLALGEFSGNQFCFCTGKDASDPVTSPLQHTTPYSIDSLRGLSCSWLVYTRIKPCHLYLLDTMSSIVPLLVPQPIQQILQSHITHANSAVLADSLSLNPLYCHVLRFMAHLVICLQHLEPDLPDHQCTRVLEAYIATLIAEQRLPLVAHYTACLSSPALQTQWYAAFLSGKALPSLHGVYLLEQECYQNVYWQNYDLKNRLKKPEDREQCLAYGIEAGLNLRSITRAVVRTMRYRFGQLDQEQQQQQPPSPPSDISQPRPTATSRSHPLPAYGDTQIITLVGRDVADLLTPLDRSRIAAIDWLVYDKSQRGEALVLANSLLRLFIAMRKLQAARSVLDRLPMAILDQLKLRLEAREDEEEGGGPGTNLPLWLENSVREHECLLLYLQAHEAYASWYEHLHSSRPSPPTTELGASRLLADRMAAEEAQRIYEARLDCWQHEVNLSTSLHYPQHGVDAEDSGPIHDFSVRDPVLPNQLQYSAEAAEIEVIQLPGLVRVDGPGLRSLCVVDIDSGEPYSALGGGWRMTTVLTALIVNPKLAQPAVKRSMLICMSSSVTVLRAQSSAKSPHAPLHVLLRHGVKGAVVREEQVRRHARCGLHTPTVVKVPVGSVCDAHPRVLITVGIHQHSREHETAEGGDQYAAVAHCECFGYRRVFSDAPSSRREAGAPSDLRLLPPSSLFPARSSSLPLPALLQFPPNSLPGCEMMVHPTNFELLERPVSLISQLEGLLTYEYPGWLVDVCVRTNTQAAEMDDLDLTGMVGPDPDGEENGIAGLGETVHSRRLQMSVLRESCLREVVFMLVNVYRSTGRHMDCVRVADLVAEKEYGLYKVSSAFIIGVSGGCS</sequence>
<evidence type="ECO:0000256" key="8">
    <source>
        <dbReference type="RuleBase" id="RU365072"/>
    </source>
</evidence>
<dbReference type="GO" id="GO:0031965">
    <property type="term" value="C:nuclear membrane"/>
    <property type="evidence" value="ECO:0007669"/>
    <property type="project" value="UniProtKB-SubCell"/>
</dbReference>
<evidence type="ECO:0000256" key="5">
    <source>
        <dbReference type="ARBA" id="ARBA00023010"/>
    </source>
</evidence>
<comment type="subunit">
    <text evidence="8">Part of the nuclear pore complex (NPC).</text>
</comment>
<keyword evidence="5 8" id="KW-0811">Translocation</keyword>
<comment type="similarity">
    <text evidence="1 8">Belongs to the nucleoporin Nup84/Nup107 family.</text>
</comment>
<dbReference type="Gene3D" id="1.10.3450.20">
    <property type="match status" value="1"/>
</dbReference>
<proteinExistence type="inferred from homology"/>
<keyword evidence="6 8" id="KW-0906">Nuclear pore complex</keyword>
<dbReference type="WBParaSite" id="SSLN_0000654501-mRNA-1">
    <property type="protein sequence ID" value="SSLN_0000654501-mRNA-1"/>
    <property type="gene ID" value="SSLN_0000654501"/>
</dbReference>
<keyword evidence="7 8" id="KW-0539">Nucleus</keyword>
<comment type="function">
    <text evidence="8">Functions as a component of the nuclear pore complex (NPC).</text>
</comment>
<organism evidence="10">
    <name type="scientific">Schistocephalus solidus</name>
    <name type="common">Tapeworm</name>
    <dbReference type="NCBI Taxonomy" id="70667"/>
    <lineage>
        <taxon>Eukaryota</taxon>
        <taxon>Metazoa</taxon>
        <taxon>Spiralia</taxon>
        <taxon>Lophotrochozoa</taxon>
        <taxon>Platyhelminthes</taxon>
        <taxon>Cestoda</taxon>
        <taxon>Eucestoda</taxon>
        <taxon>Diphyllobothriidea</taxon>
        <taxon>Diphyllobothriidae</taxon>
        <taxon>Schistocephalus</taxon>
    </lineage>
</organism>
<evidence type="ECO:0000256" key="3">
    <source>
        <dbReference type="ARBA" id="ARBA00022816"/>
    </source>
</evidence>
<feature type="compositionally biased region" description="Low complexity" evidence="9">
    <location>
        <begin position="504"/>
        <end position="523"/>
    </location>
</feature>
<dbReference type="Pfam" id="PF04121">
    <property type="entry name" value="Nup84_Nup100"/>
    <property type="match status" value="3"/>
</dbReference>
<name>A0A183SQ45_SCHSO</name>
<accession>A0A183SQ45</accession>
<dbReference type="Gene3D" id="1.20.190.50">
    <property type="match status" value="2"/>
</dbReference>
<evidence type="ECO:0000256" key="6">
    <source>
        <dbReference type="ARBA" id="ARBA00023132"/>
    </source>
</evidence>
<evidence type="ECO:0000313" key="10">
    <source>
        <dbReference type="WBParaSite" id="SSLN_0000654501-mRNA-1"/>
    </source>
</evidence>
<keyword evidence="8" id="KW-0472">Membrane</keyword>
<feature type="region of interest" description="Disordered" evidence="9">
    <location>
        <begin position="502"/>
        <end position="533"/>
    </location>
</feature>
<keyword evidence="3" id="KW-0509">mRNA transport</keyword>
<dbReference type="GO" id="GO:0000973">
    <property type="term" value="P:post-transcriptional tethering of RNA polymerase II gene DNA at nuclear periphery"/>
    <property type="evidence" value="ECO:0007669"/>
    <property type="project" value="TreeGrafter"/>
</dbReference>
<evidence type="ECO:0000256" key="2">
    <source>
        <dbReference type="ARBA" id="ARBA00022448"/>
    </source>
</evidence>
<reference evidence="10" key="1">
    <citation type="submission" date="2016-06" db="UniProtKB">
        <authorList>
            <consortium name="WormBaseParasite"/>
        </authorList>
    </citation>
    <scope>IDENTIFICATION</scope>
</reference>
<evidence type="ECO:0000256" key="7">
    <source>
        <dbReference type="ARBA" id="ARBA00023242"/>
    </source>
</evidence>
<dbReference type="AlphaFoldDB" id="A0A183SQ45"/>
<evidence type="ECO:0000256" key="4">
    <source>
        <dbReference type="ARBA" id="ARBA00022927"/>
    </source>
</evidence>
<comment type="subcellular location">
    <subcellularLocation>
        <location evidence="8">Nucleus</location>
        <location evidence="8">Nuclear pore complex</location>
    </subcellularLocation>
    <subcellularLocation>
        <location evidence="8">Nucleus membrane</location>
    </subcellularLocation>
</comment>
<dbReference type="GO" id="GO:0017056">
    <property type="term" value="F:structural constituent of nuclear pore"/>
    <property type="evidence" value="ECO:0007669"/>
    <property type="project" value="UniProtKB-UniRule"/>
</dbReference>